<protein>
    <submittedName>
        <fullName evidence="1">Uncharacterized protein</fullName>
    </submittedName>
</protein>
<evidence type="ECO:0000313" key="1">
    <source>
        <dbReference type="EMBL" id="MED6112488.1"/>
    </source>
</evidence>
<keyword evidence="2" id="KW-1185">Reference proteome</keyword>
<gene>
    <name evidence="1" type="ORF">PIB30_062176</name>
</gene>
<comment type="caution">
    <text evidence="1">The sequence shown here is derived from an EMBL/GenBank/DDBJ whole genome shotgun (WGS) entry which is preliminary data.</text>
</comment>
<proteinExistence type="predicted"/>
<organism evidence="1 2">
    <name type="scientific">Stylosanthes scabra</name>
    <dbReference type="NCBI Taxonomy" id="79078"/>
    <lineage>
        <taxon>Eukaryota</taxon>
        <taxon>Viridiplantae</taxon>
        <taxon>Streptophyta</taxon>
        <taxon>Embryophyta</taxon>
        <taxon>Tracheophyta</taxon>
        <taxon>Spermatophyta</taxon>
        <taxon>Magnoliopsida</taxon>
        <taxon>eudicotyledons</taxon>
        <taxon>Gunneridae</taxon>
        <taxon>Pentapetalae</taxon>
        <taxon>rosids</taxon>
        <taxon>fabids</taxon>
        <taxon>Fabales</taxon>
        <taxon>Fabaceae</taxon>
        <taxon>Papilionoideae</taxon>
        <taxon>50 kb inversion clade</taxon>
        <taxon>dalbergioids sensu lato</taxon>
        <taxon>Dalbergieae</taxon>
        <taxon>Pterocarpus clade</taxon>
        <taxon>Stylosanthes</taxon>
    </lineage>
</organism>
<reference evidence="1 2" key="1">
    <citation type="journal article" date="2023" name="Plants (Basel)">
        <title>Bridging the Gap: Combining Genomics and Transcriptomics Approaches to Understand Stylosanthes scabra, an Orphan Legume from the Brazilian Caatinga.</title>
        <authorList>
            <person name="Ferreira-Neto J.R.C."/>
            <person name="da Silva M.D."/>
            <person name="Binneck E."/>
            <person name="de Melo N.F."/>
            <person name="da Silva R.H."/>
            <person name="de Melo A.L.T.M."/>
            <person name="Pandolfi V."/>
            <person name="Bustamante F.O."/>
            <person name="Brasileiro-Vidal A.C."/>
            <person name="Benko-Iseppon A.M."/>
        </authorList>
    </citation>
    <scope>NUCLEOTIDE SEQUENCE [LARGE SCALE GENOMIC DNA]</scope>
    <source>
        <tissue evidence="1">Leaves</tissue>
    </source>
</reference>
<dbReference type="EMBL" id="JASCZI010000574">
    <property type="protein sequence ID" value="MED6112488.1"/>
    <property type="molecule type" value="Genomic_DNA"/>
</dbReference>
<dbReference type="Proteomes" id="UP001341840">
    <property type="component" value="Unassembled WGS sequence"/>
</dbReference>
<accession>A0ABU6QKY8</accession>
<evidence type="ECO:0000313" key="2">
    <source>
        <dbReference type="Proteomes" id="UP001341840"/>
    </source>
</evidence>
<sequence>MKKNLVESSPALIEVRRSAVMVTEDDDSGGYEVTESRTTARGSAVEVVARFEKREREKKGGCDDDGSQMVLVAEGVDGFRRAAARWLRKWQRLDGAVNGNGGSSALRKGKDGCGVGRFRRWQRLDDAVQGAARWFGDGGEGRR</sequence>
<name>A0ABU6QKY8_9FABA</name>